<protein>
    <submittedName>
        <fullName evidence="4">Cytoplasmic dynein 1 intermediate chain 2</fullName>
    </submittedName>
</protein>
<dbReference type="Proteomes" id="UP000095283">
    <property type="component" value="Unplaced"/>
</dbReference>
<dbReference type="AlphaFoldDB" id="A0A1I7XUD7"/>
<feature type="region of interest" description="Disordered" evidence="2">
    <location>
        <begin position="63"/>
        <end position="91"/>
    </location>
</feature>
<organism evidence="3 4">
    <name type="scientific">Heterorhabditis bacteriophora</name>
    <name type="common">Entomopathogenic nematode worm</name>
    <dbReference type="NCBI Taxonomy" id="37862"/>
    <lineage>
        <taxon>Eukaryota</taxon>
        <taxon>Metazoa</taxon>
        <taxon>Ecdysozoa</taxon>
        <taxon>Nematoda</taxon>
        <taxon>Chromadorea</taxon>
        <taxon>Rhabditida</taxon>
        <taxon>Rhabditina</taxon>
        <taxon>Rhabditomorpha</taxon>
        <taxon>Strongyloidea</taxon>
        <taxon>Heterorhabditidae</taxon>
        <taxon>Heterorhabditis</taxon>
    </lineage>
</organism>
<feature type="coiled-coil region" evidence="1">
    <location>
        <begin position="5"/>
        <end position="42"/>
    </location>
</feature>
<keyword evidence="3" id="KW-1185">Reference proteome</keyword>
<evidence type="ECO:0000313" key="4">
    <source>
        <dbReference type="WBParaSite" id="Hba_21364"/>
    </source>
</evidence>
<evidence type="ECO:0000256" key="1">
    <source>
        <dbReference type="SAM" id="Coils"/>
    </source>
</evidence>
<sequence>MPSVMDERTEKRLELERKKQKLAEMREARKRADEERKKQLLASIATENGVTRQTTNVEELLAEVGIPTGPPIETSPEKANGALENNASFIS</sequence>
<dbReference type="WBParaSite" id="Hba_21364">
    <property type="protein sequence ID" value="Hba_21364"/>
    <property type="gene ID" value="Hba_21364"/>
</dbReference>
<keyword evidence="1" id="KW-0175">Coiled coil</keyword>
<reference evidence="4" key="1">
    <citation type="submission" date="2016-11" db="UniProtKB">
        <authorList>
            <consortium name="WormBaseParasite"/>
        </authorList>
    </citation>
    <scope>IDENTIFICATION</scope>
</reference>
<name>A0A1I7XUD7_HETBA</name>
<evidence type="ECO:0000313" key="3">
    <source>
        <dbReference type="Proteomes" id="UP000095283"/>
    </source>
</evidence>
<evidence type="ECO:0000256" key="2">
    <source>
        <dbReference type="SAM" id="MobiDB-lite"/>
    </source>
</evidence>
<accession>A0A1I7XUD7</accession>
<proteinExistence type="predicted"/>